<evidence type="ECO:0000256" key="2">
    <source>
        <dbReference type="PROSITE-ProRule" id="PRU00335"/>
    </source>
</evidence>
<comment type="caution">
    <text evidence="4">The sequence shown here is derived from an EMBL/GenBank/DDBJ whole genome shotgun (WGS) entry which is preliminary data.</text>
</comment>
<protein>
    <recommendedName>
        <fullName evidence="3">HTH tetR-type domain-containing protein</fullName>
    </recommendedName>
</protein>
<name>A0ABQ3DVL7_9HYPH</name>
<dbReference type="PROSITE" id="PS50977">
    <property type="entry name" value="HTH_TETR_2"/>
    <property type="match status" value="1"/>
</dbReference>
<proteinExistence type="predicted"/>
<dbReference type="InterPro" id="IPR001647">
    <property type="entry name" value="HTH_TetR"/>
</dbReference>
<keyword evidence="5" id="KW-1185">Reference proteome</keyword>
<dbReference type="RefSeq" id="WP_189434498.1">
    <property type="nucleotide sequence ID" value="NZ_BMXE01000001.1"/>
</dbReference>
<gene>
    <name evidence="4" type="ORF">GCM10007094_01560</name>
</gene>
<evidence type="ECO:0000256" key="1">
    <source>
        <dbReference type="ARBA" id="ARBA00023125"/>
    </source>
</evidence>
<feature type="DNA-binding region" description="H-T-H motif" evidence="2">
    <location>
        <begin position="28"/>
        <end position="47"/>
    </location>
</feature>
<dbReference type="Gene3D" id="1.10.357.10">
    <property type="entry name" value="Tetracycline Repressor, domain 2"/>
    <property type="match status" value="1"/>
</dbReference>
<dbReference type="Pfam" id="PF00440">
    <property type="entry name" value="TetR_N"/>
    <property type="match status" value="1"/>
</dbReference>
<dbReference type="SUPFAM" id="SSF46689">
    <property type="entry name" value="Homeodomain-like"/>
    <property type="match status" value="1"/>
</dbReference>
<evidence type="ECO:0000313" key="4">
    <source>
        <dbReference type="EMBL" id="GHB17676.1"/>
    </source>
</evidence>
<dbReference type="Proteomes" id="UP000637980">
    <property type="component" value="Unassembled WGS sequence"/>
</dbReference>
<dbReference type="PRINTS" id="PR00455">
    <property type="entry name" value="HTHTETR"/>
</dbReference>
<dbReference type="SUPFAM" id="SSF48498">
    <property type="entry name" value="Tetracyclin repressor-like, C-terminal domain"/>
    <property type="match status" value="1"/>
</dbReference>
<evidence type="ECO:0000259" key="3">
    <source>
        <dbReference type="PROSITE" id="PS50977"/>
    </source>
</evidence>
<keyword evidence="1 2" id="KW-0238">DNA-binding</keyword>
<dbReference type="InterPro" id="IPR036271">
    <property type="entry name" value="Tet_transcr_reg_TetR-rel_C_sf"/>
</dbReference>
<dbReference type="EMBL" id="BMXE01000001">
    <property type="protein sequence ID" value="GHB17676.1"/>
    <property type="molecule type" value="Genomic_DNA"/>
</dbReference>
<feature type="domain" description="HTH tetR-type" evidence="3">
    <location>
        <begin position="5"/>
        <end position="65"/>
    </location>
</feature>
<evidence type="ECO:0000313" key="5">
    <source>
        <dbReference type="Proteomes" id="UP000637980"/>
    </source>
</evidence>
<dbReference type="PANTHER" id="PTHR43479">
    <property type="entry name" value="ACREF/ENVCD OPERON REPRESSOR-RELATED"/>
    <property type="match status" value="1"/>
</dbReference>
<dbReference type="InterPro" id="IPR009057">
    <property type="entry name" value="Homeodomain-like_sf"/>
</dbReference>
<organism evidence="4 5">
    <name type="scientific">Pseudovibrio japonicus</name>
    <dbReference type="NCBI Taxonomy" id="366534"/>
    <lineage>
        <taxon>Bacteria</taxon>
        <taxon>Pseudomonadati</taxon>
        <taxon>Pseudomonadota</taxon>
        <taxon>Alphaproteobacteria</taxon>
        <taxon>Hyphomicrobiales</taxon>
        <taxon>Stappiaceae</taxon>
        <taxon>Pseudovibrio</taxon>
    </lineage>
</organism>
<dbReference type="InterPro" id="IPR050624">
    <property type="entry name" value="HTH-type_Tx_Regulator"/>
</dbReference>
<reference evidence="5" key="1">
    <citation type="journal article" date="2019" name="Int. J. Syst. Evol. Microbiol.">
        <title>The Global Catalogue of Microorganisms (GCM) 10K type strain sequencing project: providing services to taxonomists for standard genome sequencing and annotation.</title>
        <authorList>
            <consortium name="The Broad Institute Genomics Platform"/>
            <consortium name="The Broad Institute Genome Sequencing Center for Infectious Disease"/>
            <person name="Wu L."/>
            <person name="Ma J."/>
        </authorList>
    </citation>
    <scope>NUCLEOTIDE SEQUENCE [LARGE SCALE GENOMIC DNA]</scope>
    <source>
        <strain evidence="5">KCTC 12861</strain>
    </source>
</reference>
<sequence>MVNDNNSYQAILSAALTLFLTQGYATTTIAQICRKSRIKTSTLHQYFEDKPEIAIALWDQAVAGWTRETRNTPQSASAEDTIKASVNGLLRWGSANPELFRLFEKLKVRALTDDDFTPIKQQMEKVHLQGDALYATWRVLGAVKPIPWSVASALIVGPAYTLLSTERRVSDKDRKFLVNMAWEAVRK</sequence>
<accession>A0ABQ3DVL7</accession>
<dbReference type="PANTHER" id="PTHR43479:SF11">
    <property type="entry name" value="ACREF_ENVCD OPERON REPRESSOR-RELATED"/>
    <property type="match status" value="1"/>
</dbReference>